<keyword evidence="1" id="KW-1133">Transmembrane helix</keyword>
<reference evidence="2" key="1">
    <citation type="submission" date="2020-09" db="EMBL/GenBank/DDBJ databases">
        <authorList>
            <person name="Palma L."/>
            <person name="Caballero P."/>
            <person name="Berry C."/>
            <person name="Del Valle E."/>
        </authorList>
    </citation>
    <scope>NUCLEOTIDE SEQUENCE</scope>
    <source>
        <strain evidence="2">M</strain>
    </source>
</reference>
<protein>
    <submittedName>
        <fullName evidence="2">AbgT family transporter</fullName>
    </submittedName>
</protein>
<name>A0AAW3Z0Q0_9GAMM</name>
<accession>A0AAW3Z0Q0</accession>
<evidence type="ECO:0000313" key="2">
    <source>
        <dbReference type="EMBL" id="MBD2802759.1"/>
    </source>
</evidence>
<dbReference type="AlphaFoldDB" id="A0AAW3Z0Q0"/>
<dbReference type="EMBL" id="JACXBF010000529">
    <property type="protein sequence ID" value="MBD2802759.1"/>
    <property type="molecule type" value="Genomic_DNA"/>
</dbReference>
<organism evidence="2">
    <name type="scientific">Xenorhabdus szentirmaii</name>
    <dbReference type="NCBI Taxonomy" id="290112"/>
    <lineage>
        <taxon>Bacteria</taxon>
        <taxon>Pseudomonadati</taxon>
        <taxon>Pseudomonadota</taxon>
        <taxon>Gammaproteobacteria</taxon>
        <taxon>Enterobacterales</taxon>
        <taxon>Morganellaceae</taxon>
        <taxon>Xenorhabdus</taxon>
    </lineage>
</organism>
<keyword evidence="1" id="KW-0472">Membrane</keyword>
<evidence type="ECO:0000256" key="1">
    <source>
        <dbReference type="SAM" id="Phobius"/>
    </source>
</evidence>
<sequence>MKTPLGAILARVCGLGIAEKVVILQCITYKMASGIHKRHASYIVLLIVFFSHIHGYFMRFGSCY</sequence>
<feature type="transmembrane region" description="Helical" evidence="1">
    <location>
        <begin position="40"/>
        <end position="58"/>
    </location>
</feature>
<gene>
    <name evidence="2" type="ORF">ID854_20520</name>
</gene>
<proteinExistence type="predicted"/>
<keyword evidence="1" id="KW-0812">Transmembrane</keyword>
<dbReference type="Proteomes" id="UP001193920">
    <property type="component" value="Unassembled WGS sequence"/>
</dbReference>
<reference evidence="2" key="2">
    <citation type="journal article" date="2024" name="Toxins">
        <title>Genome Sequence Analysis of Native Xenorhabdus Strains Isolated from Entomopathogenic Nematodes in Argentina.</title>
        <authorList>
            <person name="Palma L."/>
            <person name="Frizzo L."/>
            <person name="Kaiser S."/>
            <person name="Berry C."/>
            <person name="Caballero P."/>
            <person name="Bode H.B."/>
            <person name="Del Valle E.E."/>
        </authorList>
    </citation>
    <scope>NUCLEOTIDE SEQUENCE</scope>
    <source>
        <strain evidence="2">M</strain>
    </source>
</reference>
<comment type="caution">
    <text evidence="2">The sequence shown here is derived from an EMBL/GenBank/DDBJ whole genome shotgun (WGS) entry which is preliminary data.</text>
</comment>